<keyword evidence="4" id="KW-1185">Reference proteome</keyword>
<sequence length="71" mass="8210">MSSVSDIETDLLAFLLCAIVVSGGVLAVLLFRVKEKRRASRERRRYRREVREERRRAEEDRRQTSEAGGSS</sequence>
<dbReference type="Proteomes" id="UP000637423">
    <property type="component" value="Unassembled WGS sequence"/>
</dbReference>
<dbReference type="AlphaFoldDB" id="A0A916XPE5"/>
<feature type="region of interest" description="Disordered" evidence="1">
    <location>
        <begin position="40"/>
        <end position="71"/>
    </location>
</feature>
<accession>A0A916XPE5</accession>
<proteinExistence type="predicted"/>
<evidence type="ECO:0000256" key="2">
    <source>
        <dbReference type="SAM" id="Phobius"/>
    </source>
</evidence>
<keyword evidence="2" id="KW-0812">Transmembrane</keyword>
<gene>
    <name evidence="3" type="ORF">GCM10011396_39270</name>
</gene>
<protein>
    <submittedName>
        <fullName evidence="3">Uncharacterized protein</fullName>
    </submittedName>
</protein>
<organism evidence="3 4">
    <name type="scientific">Undibacterium terreum</name>
    <dbReference type="NCBI Taxonomy" id="1224302"/>
    <lineage>
        <taxon>Bacteria</taxon>
        <taxon>Pseudomonadati</taxon>
        <taxon>Pseudomonadota</taxon>
        <taxon>Betaproteobacteria</taxon>
        <taxon>Burkholderiales</taxon>
        <taxon>Oxalobacteraceae</taxon>
        <taxon>Undibacterium</taxon>
    </lineage>
</organism>
<reference evidence="3" key="2">
    <citation type="submission" date="2020-09" db="EMBL/GenBank/DDBJ databases">
        <authorList>
            <person name="Sun Q."/>
            <person name="Zhou Y."/>
        </authorList>
    </citation>
    <scope>NUCLEOTIDE SEQUENCE</scope>
    <source>
        <strain evidence="3">CGMCC 1.10998</strain>
    </source>
</reference>
<feature type="transmembrane region" description="Helical" evidence="2">
    <location>
        <begin position="12"/>
        <end position="33"/>
    </location>
</feature>
<dbReference type="EMBL" id="BMED01000004">
    <property type="protein sequence ID" value="GGC88192.1"/>
    <property type="molecule type" value="Genomic_DNA"/>
</dbReference>
<evidence type="ECO:0000313" key="3">
    <source>
        <dbReference type="EMBL" id="GGC88192.1"/>
    </source>
</evidence>
<keyword evidence="2" id="KW-0472">Membrane</keyword>
<name>A0A916XPE5_9BURK</name>
<evidence type="ECO:0000256" key="1">
    <source>
        <dbReference type="SAM" id="MobiDB-lite"/>
    </source>
</evidence>
<reference evidence="3" key="1">
    <citation type="journal article" date="2014" name="Int. J. Syst. Evol. Microbiol.">
        <title>Complete genome sequence of Corynebacterium casei LMG S-19264T (=DSM 44701T), isolated from a smear-ripened cheese.</title>
        <authorList>
            <consortium name="US DOE Joint Genome Institute (JGI-PGF)"/>
            <person name="Walter F."/>
            <person name="Albersmeier A."/>
            <person name="Kalinowski J."/>
            <person name="Ruckert C."/>
        </authorList>
    </citation>
    <scope>NUCLEOTIDE SEQUENCE</scope>
    <source>
        <strain evidence="3">CGMCC 1.10998</strain>
    </source>
</reference>
<evidence type="ECO:0000313" key="4">
    <source>
        <dbReference type="Proteomes" id="UP000637423"/>
    </source>
</evidence>
<dbReference type="RefSeq" id="WP_188567811.1">
    <property type="nucleotide sequence ID" value="NZ_BMED01000004.1"/>
</dbReference>
<feature type="compositionally biased region" description="Basic and acidic residues" evidence="1">
    <location>
        <begin position="49"/>
        <end position="64"/>
    </location>
</feature>
<keyword evidence="2" id="KW-1133">Transmembrane helix</keyword>
<comment type="caution">
    <text evidence="3">The sequence shown here is derived from an EMBL/GenBank/DDBJ whole genome shotgun (WGS) entry which is preliminary data.</text>
</comment>